<evidence type="ECO:0000256" key="2">
    <source>
        <dbReference type="ARBA" id="ARBA00022980"/>
    </source>
</evidence>
<organism evidence="5">
    <name type="scientific">Cyanophora paradoxa</name>
    <dbReference type="NCBI Taxonomy" id="2762"/>
    <lineage>
        <taxon>Eukaryota</taxon>
        <taxon>Glaucocystophyceae</taxon>
        <taxon>Cyanophorales</taxon>
        <taxon>Cyanophoraceae</taxon>
        <taxon>Cyanophora</taxon>
    </lineage>
</organism>
<dbReference type="InterPro" id="IPR023798">
    <property type="entry name" value="Ribosomal_uS7_dom"/>
</dbReference>
<keyword evidence="2 5" id="KW-0689">Ribosomal protein</keyword>
<proteinExistence type="inferred from homology"/>
<keyword evidence="3" id="KW-0687">Ribonucleoprotein</keyword>
<evidence type="ECO:0000313" key="5">
    <source>
        <dbReference type="EMBL" id="AIU44697.1"/>
    </source>
</evidence>
<dbReference type="EMBL" id="KM198930">
    <property type="protein sequence ID" value="AIU44697.1"/>
    <property type="molecule type" value="Genomic_DNA"/>
</dbReference>
<evidence type="ECO:0000256" key="1">
    <source>
        <dbReference type="ARBA" id="ARBA00007151"/>
    </source>
</evidence>
<dbReference type="InterPro" id="IPR036823">
    <property type="entry name" value="Ribosomal_uS7_dom_sf"/>
</dbReference>
<evidence type="ECO:0000256" key="3">
    <source>
        <dbReference type="ARBA" id="ARBA00023274"/>
    </source>
</evidence>
<dbReference type="PIRSF" id="PIRSF002122">
    <property type="entry name" value="RPS7p_RPS7a_RPS5e_RPS7o"/>
    <property type="match status" value="1"/>
</dbReference>
<reference evidence="5" key="2">
    <citation type="submission" date="2014-07" db="EMBL/GenBank/DDBJ databases">
        <authorList>
            <person name="David S.R."/>
            <person name="Jackson C.J."/>
            <person name="Adrian R.-P."/>
        </authorList>
    </citation>
    <scope>NUCLEOTIDE SEQUENCE</scope>
    <source>
        <strain evidence="5">NIES-763</strain>
    </source>
</reference>
<feature type="domain" description="Small ribosomal subunit protein uS7" evidence="4">
    <location>
        <begin position="5"/>
        <end position="135"/>
    </location>
</feature>
<evidence type="ECO:0000259" key="4">
    <source>
        <dbReference type="Pfam" id="PF00177"/>
    </source>
</evidence>
<geneLocation type="mitochondrion" evidence="5"/>
<gene>
    <name evidence="5" type="primary">rps7</name>
</gene>
<dbReference type="PANTHER" id="PTHR11205">
    <property type="entry name" value="RIBOSOMAL PROTEIN S7"/>
    <property type="match status" value="1"/>
</dbReference>
<sequence length="142" mass="16827">MENSKFLVSKIINLLTQSGKKSISEKIIFNLLISLQKKYKINPIKILWIVLKKIKPCVETINKRKSGKIYQIPKIIKPKRQIKIAIKWLIDINYSSKKRNLFAQGMLLEINNIINSKGQSLKKKEKLHRLVESNRIYLHYRW</sequence>
<comment type="similarity">
    <text evidence="1">Belongs to the universal ribosomal protein uS7 family.</text>
</comment>
<dbReference type="Gene3D" id="1.10.455.10">
    <property type="entry name" value="Ribosomal protein S7 domain"/>
    <property type="match status" value="1"/>
</dbReference>
<name>A0A097PBQ1_CYAPA</name>
<reference evidence="5" key="1">
    <citation type="journal article" date="2014" name="Mol. Phylogenet. Evol.">
        <title>Nucleotide substitution analyses of the glaucophyte Cyanophora suggest an ancestrally lower mutation rate in plastid vs mitochondrial DNA for the Archaeplastida.</title>
        <authorList>
            <person name="Smith D.R."/>
            <person name="Jackson C.J."/>
            <person name="Reyes-Prieto A."/>
        </authorList>
    </citation>
    <scope>NUCLEOTIDE SEQUENCE</scope>
    <source>
        <strain evidence="5">NIES-763</strain>
    </source>
</reference>
<dbReference type="GO" id="GO:0006412">
    <property type="term" value="P:translation"/>
    <property type="evidence" value="ECO:0007669"/>
    <property type="project" value="InterPro"/>
</dbReference>
<dbReference type="GO" id="GO:1990904">
    <property type="term" value="C:ribonucleoprotein complex"/>
    <property type="evidence" value="ECO:0007669"/>
    <property type="project" value="UniProtKB-KW"/>
</dbReference>
<dbReference type="AlphaFoldDB" id="A0A097PBQ1"/>
<accession>A0A097PBQ1</accession>
<dbReference type="Pfam" id="PF00177">
    <property type="entry name" value="Ribosomal_S7"/>
    <property type="match status" value="1"/>
</dbReference>
<dbReference type="GO" id="GO:0005840">
    <property type="term" value="C:ribosome"/>
    <property type="evidence" value="ECO:0007669"/>
    <property type="project" value="UniProtKB-KW"/>
</dbReference>
<protein>
    <submittedName>
        <fullName evidence="5">Ribosomal protein S7</fullName>
    </submittedName>
</protein>
<dbReference type="SUPFAM" id="SSF47973">
    <property type="entry name" value="Ribosomal protein S7"/>
    <property type="match status" value="1"/>
</dbReference>
<dbReference type="InterPro" id="IPR000235">
    <property type="entry name" value="Ribosomal_uS7"/>
</dbReference>
<keyword evidence="5" id="KW-0496">Mitochondrion</keyword>